<reference evidence="1" key="1">
    <citation type="journal article" date="2020" name="G3 (Bethesda)">
        <title>High-Quality Assemblies for Three Invasive Social Wasps from the &lt;i&gt;Vespula&lt;/i&gt; Genus.</title>
        <authorList>
            <person name="Harrop T.W.R."/>
            <person name="Guhlin J."/>
            <person name="McLaughlin G.M."/>
            <person name="Permina E."/>
            <person name="Stockwell P."/>
            <person name="Gilligan J."/>
            <person name="Le Lec M.F."/>
            <person name="Gruber M.A.M."/>
            <person name="Quinn O."/>
            <person name="Lovegrove M."/>
            <person name="Duncan E.J."/>
            <person name="Remnant E.J."/>
            <person name="Van Eeckhoven J."/>
            <person name="Graham B."/>
            <person name="Knapp R.A."/>
            <person name="Langford K.W."/>
            <person name="Kronenberg Z."/>
            <person name="Press M.O."/>
            <person name="Eacker S.M."/>
            <person name="Wilson-Rankin E.E."/>
            <person name="Purcell J."/>
            <person name="Lester P.J."/>
            <person name="Dearden P.K."/>
        </authorList>
    </citation>
    <scope>NUCLEOTIDE SEQUENCE</scope>
    <source>
        <strain evidence="1">Marl-1</strain>
    </source>
</reference>
<comment type="caution">
    <text evidence="1">The sequence shown here is derived from an EMBL/GenBank/DDBJ whole genome shotgun (WGS) entry which is preliminary data.</text>
</comment>
<evidence type="ECO:0000313" key="1">
    <source>
        <dbReference type="EMBL" id="KAF7381448.1"/>
    </source>
</evidence>
<sequence length="77" mass="8441">MTSAKLNARLNASPSIVVDWGRKKENEGAIGFAFLRNGRRYYILVTTAAATAVVEWHPVSFIEPVVLSHAISPFSLP</sequence>
<dbReference type="EMBL" id="JACSEA010000020">
    <property type="protein sequence ID" value="KAF7381448.1"/>
    <property type="molecule type" value="Genomic_DNA"/>
</dbReference>
<organism evidence="1 2">
    <name type="scientific">Vespula vulgaris</name>
    <name type="common">Yellow jacket</name>
    <name type="synonym">Wasp</name>
    <dbReference type="NCBI Taxonomy" id="7454"/>
    <lineage>
        <taxon>Eukaryota</taxon>
        <taxon>Metazoa</taxon>
        <taxon>Ecdysozoa</taxon>
        <taxon>Arthropoda</taxon>
        <taxon>Hexapoda</taxon>
        <taxon>Insecta</taxon>
        <taxon>Pterygota</taxon>
        <taxon>Neoptera</taxon>
        <taxon>Endopterygota</taxon>
        <taxon>Hymenoptera</taxon>
        <taxon>Apocrita</taxon>
        <taxon>Aculeata</taxon>
        <taxon>Vespoidea</taxon>
        <taxon>Vespidae</taxon>
        <taxon>Vespinae</taxon>
        <taxon>Vespula</taxon>
    </lineage>
</organism>
<evidence type="ECO:0000313" key="2">
    <source>
        <dbReference type="Proteomes" id="UP000614350"/>
    </source>
</evidence>
<dbReference type="Proteomes" id="UP000614350">
    <property type="component" value="Unassembled WGS sequence"/>
</dbReference>
<dbReference type="AlphaFoldDB" id="A0A834J3W1"/>
<accession>A0A834J3W1</accession>
<name>A0A834J3W1_VESVU</name>
<keyword evidence="2" id="KW-1185">Reference proteome</keyword>
<gene>
    <name evidence="1" type="ORF">HZH66_013842</name>
</gene>
<proteinExistence type="predicted"/>
<protein>
    <submittedName>
        <fullName evidence="1">Uncharacterized protein</fullName>
    </submittedName>
</protein>